<keyword evidence="1" id="KW-1133">Transmembrane helix</keyword>
<protein>
    <submittedName>
        <fullName evidence="2">Uncharacterized protein</fullName>
    </submittedName>
</protein>
<dbReference type="Proteomes" id="UP000813462">
    <property type="component" value="Unassembled WGS sequence"/>
</dbReference>
<accession>A0A978VYD2</accession>
<dbReference type="EMBL" id="JAEACU010000001">
    <property type="protein sequence ID" value="KAH7544716.1"/>
    <property type="molecule type" value="Genomic_DNA"/>
</dbReference>
<keyword evidence="1" id="KW-0472">Membrane</keyword>
<organism evidence="2 3">
    <name type="scientific">Ziziphus jujuba var. spinosa</name>
    <dbReference type="NCBI Taxonomy" id="714518"/>
    <lineage>
        <taxon>Eukaryota</taxon>
        <taxon>Viridiplantae</taxon>
        <taxon>Streptophyta</taxon>
        <taxon>Embryophyta</taxon>
        <taxon>Tracheophyta</taxon>
        <taxon>Spermatophyta</taxon>
        <taxon>Magnoliopsida</taxon>
        <taxon>eudicotyledons</taxon>
        <taxon>Gunneridae</taxon>
        <taxon>Pentapetalae</taxon>
        <taxon>rosids</taxon>
        <taxon>fabids</taxon>
        <taxon>Rosales</taxon>
        <taxon>Rhamnaceae</taxon>
        <taxon>Paliureae</taxon>
        <taxon>Ziziphus</taxon>
    </lineage>
</organism>
<name>A0A978VYD2_ZIZJJ</name>
<gene>
    <name evidence="2" type="ORF">FEM48_Zijuj01G0015800</name>
</gene>
<dbReference type="PANTHER" id="PTHR33972:SF2">
    <property type="entry name" value="OS04G0606700 PROTEIN"/>
    <property type="match status" value="1"/>
</dbReference>
<evidence type="ECO:0000313" key="3">
    <source>
        <dbReference type="Proteomes" id="UP000813462"/>
    </source>
</evidence>
<reference evidence="2" key="1">
    <citation type="journal article" date="2021" name="Front. Plant Sci.">
        <title>Chromosome-Scale Genome Assembly for Chinese Sour Jujube and Insights Into Its Genome Evolution and Domestication Signature.</title>
        <authorList>
            <person name="Shen L.-Y."/>
            <person name="Luo H."/>
            <person name="Wang X.-L."/>
            <person name="Wang X.-M."/>
            <person name="Qiu X.-J."/>
            <person name="Liu H."/>
            <person name="Zhou S.-S."/>
            <person name="Jia K.-H."/>
            <person name="Nie S."/>
            <person name="Bao Y.-T."/>
            <person name="Zhang R.-G."/>
            <person name="Yun Q.-Z."/>
            <person name="Chai Y.-H."/>
            <person name="Lu J.-Y."/>
            <person name="Li Y."/>
            <person name="Zhao S.-W."/>
            <person name="Mao J.-F."/>
            <person name="Jia S.-G."/>
            <person name="Mao Y.-M."/>
        </authorList>
    </citation>
    <scope>NUCLEOTIDE SEQUENCE</scope>
    <source>
        <strain evidence="2">AT0</strain>
        <tissue evidence="2">Leaf</tissue>
    </source>
</reference>
<proteinExistence type="predicted"/>
<sequence>MARVFSQVVLLRHSLSSRLLGPAYLIQAHRARSTLSGEAQLIEVDLDPASSSSSSSSSASDGESEALMIRKLDDVVQRIIVQKSTPDWLPFIPGSSFWVPPRRNSVKFVDLVGKLADRLSEEETLSLATDRGWPCSDFFIHGKESLHFIFLFIFFEFLIIEFSGFLRCLVGKEKRRERYEVFVEFIESQIFDRVNVEADKSAEMEVEMEVKVLTNSQNTSHFEDEEG</sequence>
<evidence type="ECO:0000313" key="2">
    <source>
        <dbReference type="EMBL" id="KAH7544716.1"/>
    </source>
</evidence>
<evidence type="ECO:0000256" key="1">
    <source>
        <dbReference type="SAM" id="Phobius"/>
    </source>
</evidence>
<comment type="caution">
    <text evidence="2">The sequence shown here is derived from an EMBL/GenBank/DDBJ whole genome shotgun (WGS) entry which is preliminary data.</text>
</comment>
<keyword evidence="1" id="KW-0812">Transmembrane</keyword>
<dbReference type="AlphaFoldDB" id="A0A978VYD2"/>
<feature type="transmembrane region" description="Helical" evidence="1">
    <location>
        <begin position="148"/>
        <end position="170"/>
    </location>
</feature>
<dbReference type="PANTHER" id="PTHR33972">
    <property type="entry name" value="EXPRESSED PROTEIN"/>
    <property type="match status" value="1"/>
</dbReference>